<keyword evidence="9" id="KW-0234">DNA repair</keyword>
<name>A0A9D1QNL1_9LACO</name>
<sequence>MGVLNFVLGTASMDHQEVLVNRLAEELAANPTDRFFYLVPNHIKFASEVSVLQDLQKRQQVSGTYAQSQVQILSLSRLAWYLLRDTGTYQTEALSTVGANMLMTSIVQHHQAEMGMYANEVNHAGFVGHLTSQVNQLIAANLEPDDLRKLTDQAPANQQGQSWVERLKILAKVEEWYGQATANYSSVASEYQQLIDELGRQDFSDCHFYFDRFTQFTSAELAVVKAMIVNGASTTISLNLDQAYRSQTLPAFNNLFYTAGRQYARLWRFAQQDDRVTIKADLRANHPRVAPDLLEVERAMVAAARYGSIQPVQVKKPGTIECFTAADRTAELKLVVTKIRQLVAEDNYRYRDILVLTRHLADYANVIEPLFAQQDVPVFNDHEKQMVNHPLVVLIHQLFQLVKVGFRTETVMAILKTGLLIPQKMEINGKTISVKQIPKTLSTKERQKAVSKTQSRLAYQFMDDVFVTENWCLKYGINENDWLSEKPWNANLDGLKVGSKAYQKFLDRRTAALNRVKDYVQSVLVPVVNRLAGSRSNGSRRPQQMTGREFAATLYQFLTSDAHVTTQLKRWARGMARTDLAKSKQSQQVWQELCGILDQFVDILGDENKLTPQEFGEVLNNGMQAATYSQIPSTLDQALISETGIIQDNHRKVVFIIGATDDVMPETKKTSGLLNDAEIDRINEQVGHDRYLPQSVTSRIKNEPFLAYLSMMMGTEKLIMSAPLVANAEDNNGLALSPYMLVVAQHFGLWDAEQSRLVDNPPLRPSGDDSYSQVKSFVGSAQSTVGPLLRVLRQAKEAKQSVSERRKWQDSVAERKLLGPAWAEVYGALQDLTANTQWESELNHLRAGLYYSNQTTRLTAALATALYTVKDSHDPDRRILRSSISGLQTYYRNPYQYFLQYGLGLQEREQMEIKPSNTGTFFHDGLAELLHLAPGKDLTKLDEQQVAQLAQQSAAFAIKQQPDLKRYADRYARFRFQLEQMNGVVATMAQILKLQADNMKAVPFVTEQPFGSGVERDEDATVDLNQISLALSPLQLSNETWQRSLAVRGRIDRIDKISLARNDQAAGDQFMVVDYKSSDHPFDLANALGGIDLQILAYLNAIKDQLSSLDEGAHNPSIVGANYLHLHKIRVDYPFKFNDLVKANNYQFHGVTNEEPGVIDSLHDKHNFFGFSVTKKGKVSAKNGSLLTTPDEFQRLLDLNRQLLLDAANQILDGNVALHPYRKITGSRQETGLDNSAYADIFRFDNVLDQQLYRELQTDRDQLTGKLKGEDK</sequence>
<protein>
    <submittedName>
        <fullName evidence="12">PD-(D/E)XK nuclease family protein</fullName>
    </submittedName>
</protein>
<keyword evidence="3" id="KW-0227">DNA damage</keyword>
<keyword evidence="2" id="KW-0547">Nucleotide-binding</keyword>
<dbReference type="Pfam" id="PF12705">
    <property type="entry name" value="PDDEXK_1"/>
    <property type="match status" value="1"/>
</dbReference>
<keyword evidence="7" id="KW-0067">ATP-binding</keyword>
<evidence type="ECO:0000256" key="4">
    <source>
        <dbReference type="ARBA" id="ARBA00022801"/>
    </source>
</evidence>
<evidence type="ECO:0000256" key="1">
    <source>
        <dbReference type="ARBA" id="ARBA00022722"/>
    </source>
</evidence>
<evidence type="ECO:0000259" key="10">
    <source>
        <dbReference type="Pfam" id="PF12705"/>
    </source>
</evidence>
<dbReference type="SUPFAM" id="SSF52540">
    <property type="entry name" value="P-loop containing nucleoside triphosphate hydrolases"/>
    <property type="match status" value="1"/>
</dbReference>
<dbReference type="GO" id="GO:0005524">
    <property type="term" value="F:ATP binding"/>
    <property type="evidence" value="ECO:0007669"/>
    <property type="project" value="UniProtKB-KW"/>
</dbReference>
<evidence type="ECO:0000256" key="3">
    <source>
        <dbReference type="ARBA" id="ARBA00022763"/>
    </source>
</evidence>
<evidence type="ECO:0000256" key="8">
    <source>
        <dbReference type="ARBA" id="ARBA00023125"/>
    </source>
</evidence>
<evidence type="ECO:0000259" key="11">
    <source>
        <dbReference type="Pfam" id="PF21445"/>
    </source>
</evidence>
<dbReference type="InterPro" id="IPR027417">
    <property type="entry name" value="P-loop_NTPase"/>
</dbReference>
<dbReference type="PANTHER" id="PTHR30591">
    <property type="entry name" value="RECBCD ENZYME SUBUNIT RECC"/>
    <property type="match status" value="1"/>
</dbReference>
<evidence type="ECO:0000256" key="6">
    <source>
        <dbReference type="ARBA" id="ARBA00022839"/>
    </source>
</evidence>
<dbReference type="InterPro" id="IPR049035">
    <property type="entry name" value="ADDB_N"/>
</dbReference>
<dbReference type="Gene3D" id="3.90.320.10">
    <property type="match status" value="1"/>
</dbReference>
<dbReference type="GO" id="GO:0006310">
    <property type="term" value="P:DNA recombination"/>
    <property type="evidence" value="ECO:0007669"/>
    <property type="project" value="TreeGrafter"/>
</dbReference>
<dbReference type="Pfam" id="PF21445">
    <property type="entry name" value="ADDB_N"/>
    <property type="match status" value="1"/>
</dbReference>
<dbReference type="GO" id="GO:0006281">
    <property type="term" value="P:DNA repair"/>
    <property type="evidence" value="ECO:0007669"/>
    <property type="project" value="UniProtKB-KW"/>
</dbReference>
<organism evidence="12 13">
    <name type="scientific">Candidatus Limosilactobacillus merdipullorum</name>
    <dbReference type="NCBI Taxonomy" id="2838653"/>
    <lineage>
        <taxon>Bacteria</taxon>
        <taxon>Bacillati</taxon>
        <taxon>Bacillota</taxon>
        <taxon>Bacilli</taxon>
        <taxon>Lactobacillales</taxon>
        <taxon>Lactobacillaceae</taxon>
        <taxon>Limosilactobacillus</taxon>
    </lineage>
</organism>
<comment type="caution">
    <text evidence="12">The sequence shown here is derived from an EMBL/GenBank/DDBJ whole genome shotgun (WGS) entry which is preliminary data.</text>
</comment>
<feature type="domain" description="PD-(D/E)XK endonuclease-like" evidence="10">
    <location>
        <begin position="882"/>
        <end position="1223"/>
    </location>
</feature>
<keyword evidence="5" id="KW-0347">Helicase</keyword>
<keyword evidence="1" id="KW-0540">Nuclease</keyword>
<dbReference type="InterPro" id="IPR011335">
    <property type="entry name" value="Restrct_endonuc-II-like"/>
</dbReference>
<dbReference type="GO" id="GO:0003677">
    <property type="term" value="F:DNA binding"/>
    <property type="evidence" value="ECO:0007669"/>
    <property type="project" value="UniProtKB-KW"/>
</dbReference>
<evidence type="ECO:0000313" key="12">
    <source>
        <dbReference type="EMBL" id="HIW69863.1"/>
    </source>
</evidence>
<keyword evidence="8" id="KW-0238">DNA-binding</keyword>
<proteinExistence type="predicted"/>
<keyword evidence="4" id="KW-0378">Hydrolase</keyword>
<evidence type="ECO:0000256" key="7">
    <source>
        <dbReference type="ARBA" id="ARBA00022840"/>
    </source>
</evidence>
<dbReference type="InterPro" id="IPR011604">
    <property type="entry name" value="PDDEXK-like_dom_sf"/>
</dbReference>
<dbReference type="AlphaFoldDB" id="A0A9D1QNL1"/>
<dbReference type="Proteomes" id="UP000886878">
    <property type="component" value="Unassembled WGS sequence"/>
</dbReference>
<feature type="domain" description="ATP-dependent helicase/deoxyribonuclease subunit B N-terminal" evidence="11">
    <location>
        <begin position="6"/>
        <end position="288"/>
    </location>
</feature>
<dbReference type="GO" id="GO:0004386">
    <property type="term" value="F:helicase activity"/>
    <property type="evidence" value="ECO:0007669"/>
    <property type="project" value="UniProtKB-KW"/>
</dbReference>
<dbReference type="Gene3D" id="3.40.50.300">
    <property type="entry name" value="P-loop containing nucleotide triphosphate hydrolases"/>
    <property type="match status" value="3"/>
</dbReference>
<dbReference type="InterPro" id="IPR038726">
    <property type="entry name" value="PDDEXK_AddAB-type"/>
</dbReference>
<evidence type="ECO:0000313" key="13">
    <source>
        <dbReference type="Proteomes" id="UP000886878"/>
    </source>
</evidence>
<keyword evidence="6" id="KW-0269">Exonuclease</keyword>
<reference evidence="12" key="1">
    <citation type="journal article" date="2021" name="PeerJ">
        <title>Extensive microbial diversity within the chicken gut microbiome revealed by metagenomics and culture.</title>
        <authorList>
            <person name="Gilroy R."/>
            <person name="Ravi A."/>
            <person name="Getino M."/>
            <person name="Pursley I."/>
            <person name="Horton D.L."/>
            <person name="Alikhan N.F."/>
            <person name="Baker D."/>
            <person name="Gharbi K."/>
            <person name="Hall N."/>
            <person name="Watson M."/>
            <person name="Adriaenssens E.M."/>
            <person name="Foster-Nyarko E."/>
            <person name="Jarju S."/>
            <person name="Secka A."/>
            <person name="Antonio M."/>
            <person name="Oren A."/>
            <person name="Chaudhuri R.R."/>
            <person name="La Ragione R."/>
            <person name="Hildebrand F."/>
            <person name="Pallen M.J."/>
        </authorList>
    </citation>
    <scope>NUCLEOTIDE SEQUENCE</scope>
    <source>
        <strain evidence="12">ChiHejej3B27-2180</strain>
    </source>
</reference>
<gene>
    <name evidence="12" type="ORF">H9876_00560</name>
</gene>
<evidence type="ECO:0000256" key="5">
    <source>
        <dbReference type="ARBA" id="ARBA00022806"/>
    </source>
</evidence>
<reference evidence="12" key="2">
    <citation type="submission" date="2021-04" db="EMBL/GenBank/DDBJ databases">
        <authorList>
            <person name="Gilroy R."/>
        </authorList>
    </citation>
    <scope>NUCLEOTIDE SEQUENCE</scope>
    <source>
        <strain evidence="12">ChiHejej3B27-2180</strain>
    </source>
</reference>
<dbReference type="EMBL" id="DXGK01000014">
    <property type="protein sequence ID" value="HIW69863.1"/>
    <property type="molecule type" value="Genomic_DNA"/>
</dbReference>
<dbReference type="PANTHER" id="PTHR30591:SF1">
    <property type="entry name" value="RECBCD ENZYME SUBUNIT RECC"/>
    <property type="match status" value="1"/>
</dbReference>
<dbReference type="SUPFAM" id="SSF52980">
    <property type="entry name" value="Restriction endonuclease-like"/>
    <property type="match status" value="1"/>
</dbReference>
<accession>A0A9D1QNL1</accession>
<evidence type="ECO:0000256" key="9">
    <source>
        <dbReference type="ARBA" id="ARBA00023204"/>
    </source>
</evidence>
<dbReference type="GO" id="GO:0004527">
    <property type="term" value="F:exonuclease activity"/>
    <property type="evidence" value="ECO:0007669"/>
    <property type="project" value="UniProtKB-KW"/>
</dbReference>
<evidence type="ECO:0000256" key="2">
    <source>
        <dbReference type="ARBA" id="ARBA00022741"/>
    </source>
</evidence>